<sequence>MFQSSPKICSNTRLSQTQLHHCHLSLPKCVKSLHLKVIPQPVSCPDFFPCKIRDI</sequence>
<name>A0A0E9QTC8_ANGAN</name>
<reference evidence="1" key="1">
    <citation type="submission" date="2014-11" db="EMBL/GenBank/DDBJ databases">
        <authorList>
            <person name="Amaro Gonzalez C."/>
        </authorList>
    </citation>
    <scope>NUCLEOTIDE SEQUENCE</scope>
</reference>
<dbReference type="EMBL" id="GBXM01088488">
    <property type="protein sequence ID" value="JAH20089.1"/>
    <property type="molecule type" value="Transcribed_RNA"/>
</dbReference>
<dbReference type="AlphaFoldDB" id="A0A0E9QTC8"/>
<organism evidence="1">
    <name type="scientific">Anguilla anguilla</name>
    <name type="common">European freshwater eel</name>
    <name type="synonym">Muraena anguilla</name>
    <dbReference type="NCBI Taxonomy" id="7936"/>
    <lineage>
        <taxon>Eukaryota</taxon>
        <taxon>Metazoa</taxon>
        <taxon>Chordata</taxon>
        <taxon>Craniata</taxon>
        <taxon>Vertebrata</taxon>
        <taxon>Euteleostomi</taxon>
        <taxon>Actinopterygii</taxon>
        <taxon>Neopterygii</taxon>
        <taxon>Teleostei</taxon>
        <taxon>Anguilliformes</taxon>
        <taxon>Anguillidae</taxon>
        <taxon>Anguilla</taxon>
    </lineage>
</organism>
<protein>
    <submittedName>
        <fullName evidence="1">Uncharacterized protein</fullName>
    </submittedName>
</protein>
<accession>A0A0E9QTC8</accession>
<proteinExistence type="predicted"/>
<reference evidence="1" key="2">
    <citation type="journal article" date="2015" name="Fish Shellfish Immunol.">
        <title>Early steps in the European eel (Anguilla anguilla)-Vibrio vulnificus interaction in the gills: Role of the RtxA13 toxin.</title>
        <authorList>
            <person name="Callol A."/>
            <person name="Pajuelo D."/>
            <person name="Ebbesson L."/>
            <person name="Teles M."/>
            <person name="MacKenzie S."/>
            <person name="Amaro C."/>
        </authorList>
    </citation>
    <scope>NUCLEOTIDE SEQUENCE</scope>
</reference>
<evidence type="ECO:0000313" key="1">
    <source>
        <dbReference type="EMBL" id="JAH20089.1"/>
    </source>
</evidence>